<feature type="transmembrane region" description="Helical" evidence="1">
    <location>
        <begin position="150"/>
        <end position="173"/>
    </location>
</feature>
<dbReference type="OrthoDB" id="10421285at2759"/>
<gene>
    <name evidence="2" type="ORF">M441DRAFT_80805</name>
</gene>
<dbReference type="Proteomes" id="UP000240493">
    <property type="component" value="Unassembled WGS sequence"/>
</dbReference>
<evidence type="ECO:0000313" key="2">
    <source>
        <dbReference type="EMBL" id="PTB39989.1"/>
    </source>
</evidence>
<name>A0A2T3Z5A1_TRIA4</name>
<evidence type="ECO:0000256" key="1">
    <source>
        <dbReference type="SAM" id="Phobius"/>
    </source>
</evidence>
<keyword evidence="1" id="KW-0812">Transmembrane</keyword>
<accession>A0A2T3Z5A1</accession>
<keyword evidence="1" id="KW-1133">Transmembrane helix</keyword>
<proteinExistence type="predicted"/>
<feature type="transmembrane region" description="Helical" evidence="1">
    <location>
        <begin position="98"/>
        <end position="117"/>
    </location>
</feature>
<keyword evidence="3" id="KW-1185">Reference proteome</keyword>
<dbReference type="AlphaFoldDB" id="A0A2T3Z5A1"/>
<sequence>MRTEKRESVIQHLAVQETPWTYEGQLDTWADSDTISAYKIIAACSVTAVLNITTAQFGKEPENRSCWASYSICDGWELQEHVRLPLFTKQQNPREICLLMVAILTCLHWSCMLSVFGQRRWKRGYLPGIIVATFTTLLPIATLVRDPTMVFLGLLPLVIDVYTSACLVFDYAYEKGKGLRSRDLG</sequence>
<dbReference type="EMBL" id="KZ679263">
    <property type="protein sequence ID" value="PTB39989.1"/>
    <property type="molecule type" value="Genomic_DNA"/>
</dbReference>
<feature type="transmembrane region" description="Helical" evidence="1">
    <location>
        <begin position="124"/>
        <end position="144"/>
    </location>
</feature>
<reference evidence="2 3" key="1">
    <citation type="submission" date="2016-07" db="EMBL/GenBank/DDBJ databases">
        <title>Multiple horizontal gene transfer events from other fungi enriched the ability of initially mycotrophic Trichoderma (Ascomycota) to feed on dead plant biomass.</title>
        <authorList>
            <consortium name="DOE Joint Genome Institute"/>
            <person name="Aerts A."/>
            <person name="Atanasova L."/>
            <person name="Chenthamara K."/>
            <person name="Zhang J."/>
            <person name="Grujic M."/>
            <person name="Henrissat B."/>
            <person name="Kuo A."/>
            <person name="Salamov A."/>
            <person name="Lipzen A."/>
            <person name="Labutti K."/>
            <person name="Barry K."/>
            <person name="Miao Y."/>
            <person name="Rahimi M.J."/>
            <person name="Shen Q."/>
            <person name="Grigoriev I.V."/>
            <person name="Kubicek C.P."/>
            <person name="Druzhinina I.S."/>
        </authorList>
    </citation>
    <scope>NUCLEOTIDE SEQUENCE [LARGE SCALE GENOMIC DNA]</scope>
    <source>
        <strain evidence="2 3">CBS 433.97</strain>
    </source>
</reference>
<organism evidence="2 3">
    <name type="scientific">Trichoderma asperellum (strain ATCC 204424 / CBS 433.97 / NBRC 101777)</name>
    <dbReference type="NCBI Taxonomy" id="1042311"/>
    <lineage>
        <taxon>Eukaryota</taxon>
        <taxon>Fungi</taxon>
        <taxon>Dikarya</taxon>
        <taxon>Ascomycota</taxon>
        <taxon>Pezizomycotina</taxon>
        <taxon>Sordariomycetes</taxon>
        <taxon>Hypocreomycetidae</taxon>
        <taxon>Hypocreales</taxon>
        <taxon>Hypocreaceae</taxon>
        <taxon>Trichoderma</taxon>
    </lineage>
</organism>
<keyword evidence="1" id="KW-0472">Membrane</keyword>
<evidence type="ECO:0000313" key="3">
    <source>
        <dbReference type="Proteomes" id="UP000240493"/>
    </source>
</evidence>
<protein>
    <submittedName>
        <fullName evidence="2">Uncharacterized protein</fullName>
    </submittedName>
</protein>